<keyword evidence="4" id="KW-0012">Acyltransferase</keyword>
<comment type="pathway">
    <text evidence="1">Alkaloid biosynthesis.</text>
</comment>
<evidence type="ECO:0000313" key="6">
    <source>
        <dbReference type="Proteomes" id="UP001454036"/>
    </source>
</evidence>
<dbReference type="InterPro" id="IPR023213">
    <property type="entry name" value="CAT-like_dom_sf"/>
</dbReference>
<dbReference type="GO" id="GO:0016746">
    <property type="term" value="F:acyltransferase activity"/>
    <property type="evidence" value="ECO:0007669"/>
    <property type="project" value="UniProtKB-KW"/>
</dbReference>
<keyword evidence="6" id="KW-1185">Reference proteome</keyword>
<evidence type="ECO:0000256" key="3">
    <source>
        <dbReference type="ARBA" id="ARBA00022679"/>
    </source>
</evidence>
<evidence type="ECO:0000256" key="1">
    <source>
        <dbReference type="ARBA" id="ARBA00004913"/>
    </source>
</evidence>
<dbReference type="Gene3D" id="3.30.559.10">
    <property type="entry name" value="Chloramphenicol acetyltransferase-like domain"/>
    <property type="match status" value="1"/>
</dbReference>
<evidence type="ECO:0000256" key="2">
    <source>
        <dbReference type="ARBA" id="ARBA00009861"/>
    </source>
</evidence>
<sequence>MFSPNPPLFNGASFLPPVNDLPDSPTLYLPKESVINKRYLFNSNSLSRLKAQVAADSTVKNPSRVEVITALLYKCAMAATKASSAGIFKPSNMIYVINLRQVTTPNIPAKTFGNFYYYSDISIANEEEMKISRLVNELRNKKTELFERCRGMKPSELLPVALESDEKMKLFTEHDLYISSSLVGYSWWIDFGWGKPVKAIYPSVDAKNVLLQMESYDGVGVQVQVTLDDKVMPIFEKEEEILAFASDQSV</sequence>
<accession>A0AAV3QWK8</accession>
<protein>
    <submittedName>
        <fullName evidence="5">Uncharacterized protein</fullName>
    </submittedName>
</protein>
<dbReference type="Proteomes" id="UP001454036">
    <property type="component" value="Unassembled WGS sequence"/>
</dbReference>
<evidence type="ECO:0000313" key="5">
    <source>
        <dbReference type="EMBL" id="GAA0168038.1"/>
    </source>
</evidence>
<evidence type="ECO:0000256" key="4">
    <source>
        <dbReference type="ARBA" id="ARBA00023315"/>
    </source>
</evidence>
<name>A0AAV3QWK8_LITER</name>
<dbReference type="AlphaFoldDB" id="A0AAV3QWK8"/>
<dbReference type="PANTHER" id="PTHR31623:SF88">
    <property type="entry name" value="ACYLSUGAR ACYLTRANSFERASE 3-LIKE"/>
    <property type="match status" value="1"/>
</dbReference>
<reference evidence="5 6" key="1">
    <citation type="submission" date="2024-01" db="EMBL/GenBank/DDBJ databases">
        <title>The complete chloroplast genome sequence of Lithospermum erythrorhizon: insights into the phylogenetic relationship among Boraginaceae species and the maternal lineages of purple gromwells.</title>
        <authorList>
            <person name="Okada T."/>
            <person name="Watanabe K."/>
        </authorList>
    </citation>
    <scope>NUCLEOTIDE SEQUENCE [LARGE SCALE GENOMIC DNA]</scope>
</reference>
<organism evidence="5 6">
    <name type="scientific">Lithospermum erythrorhizon</name>
    <name type="common">Purple gromwell</name>
    <name type="synonym">Lithospermum officinale var. erythrorhizon</name>
    <dbReference type="NCBI Taxonomy" id="34254"/>
    <lineage>
        <taxon>Eukaryota</taxon>
        <taxon>Viridiplantae</taxon>
        <taxon>Streptophyta</taxon>
        <taxon>Embryophyta</taxon>
        <taxon>Tracheophyta</taxon>
        <taxon>Spermatophyta</taxon>
        <taxon>Magnoliopsida</taxon>
        <taxon>eudicotyledons</taxon>
        <taxon>Gunneridae</taxon>
        <taxon>Pentapetalae</taxon>
        <taxon>asterids</taxon>
        <taxon>lamiids</taxon>
        <taxon>Boraginales</taxon>
        <taxon>Boraginaceae</taxon>
        <taxon>Boraginoideae</taxon>
        <taxon>Lithospermeae</taxon>
        <taxon>Lithospermum</taxon>
    </lineage>
</organism>
<dbReference type="PANTHER" id="PTHR31623">
    <property type="entry name" value="F21J9.9"/>
    <property type="match status" value="1"/>
</dbReference>
<dbReference type="Pfam" id="PF02458">
    <property type="entry name" value="Transferase"/>
    <property type="match status" value="1"/>
</dbReference>
<gene>
    <name evidence="5" type="ORF">LIER_22849</name>
</gene>
<comment type="similarity">
    <text evidence="2">Belongs to the plant acyltransferase family.</text>
</comment>
<dbReference type="EMBL" id="BAABME010006322">
    <property type="protein sequence ID" value="GAA0168038.1"/>
    <property type="molecule type" value="Genomic_DNA"/>
</dbReference>
<comment type="caution">
    <text evidence="5">The sequence shown here is derived from an EMBL/GenBank/DDBJ whole genome shotgun (WGS) entry which is preliminary data.</text>
</comment>
<proteinExistence type="inferred from homology"/>
<keyword evidence="3" id="KW-0808">Transferase</keyword>